<organism evidence="11">
    <name type="scientific">Crassicauda sp. Ningbo-2019</name>
    <dbReference type="NCBI Taxonomy" id="2860933"/>
    <lineage>
        <taxon>Eukaryota</taxon>
        <taxon>Metazoa</taxon>
        <taxon>Ecdysozoa</taxon>
        <taxon>Nematoda</taxon>
        <taxon>Chromadorea</taxon>
        <taxon>Rhabditida</taxon>
        <taxon>Spirurina</taxon>
        <taxon>Spiruromorpha</taxon>
        <taxon>Habronematoidea</taxon>
        <taxon>Tetrameridae</taxon>
        <taxon>Crassicauda</taxon>
    </lineage>
</organism>
<keyword evidence="4 9" id="KW-0812">Transmembrane</keyword>
<feature type="transmembrane region" description="Helical" evidence="9">
    <location>
        <begin position="284"/>
        <end position="303"/>
    </location>
</feature>
<accession>A0A8F6U5M1</accession>
<feature type="domain" description="NADH:quinone oxidoreductase/Mrp antiporter transmembrane" evidence="10">
    <location>
        <begin position="96"/>
        <end position="372"/>
    </location>
</feature>
<comment type="function">
    <text evidence="1">Core subunit of the mitochondrial membrane respiratory chain NADH dehydrogenase (Complex I) that is believed to belong to the minimal assembly required for catalysis. Complex I functions in the transfer of electrons from NADH to the respiratory chain. The immediate electron acceptor for the enzyme is believed to be ubiquinone.</text>
</comment>
<name>A0A8F6U5M1_9BILA</name>
<evidence type="ECO:0000256" key="7">
    <source>
        <dbReference type="ARBA" id="ARBA00031027"/>
    </source>
</evidence>
<feature type="transmembrane region" description="Helical" evidence="9">
    <location>
        <begin position="141"/>
        <end position="160"/>
    </location>
</feature>
<evidence type="ECO:0000256" key="9">
    <source>
        <dbReference type="SAM" id="Phobius"/>
    </source>
</evidence>
<evidence type="ECO:0000256" key="2">
    <source>
        <dbReference type="ARBA" id="ARBA00004141"/>
    </source>
</evidence>
<dbReference type="InterPro" id="IPR003945">
    <property type="entry name" value="NU5C-like"/>
</dbReference>
<feature type="transmembrane region" description="Helical" evidence="9">
    <location>
        <begin position="315"/>
        <end position="341"/>
    </location>
</feature>
<dbReference type="GO" id="GO:0016020">
    <property type="term" value="C:membrane"/>
    <property type="evidence" value="ECO:0007669"/>
    <property type="project" value="UniProtKB-SubCell"/>
</dbReference>
<dbReference type="PANTHER" id="PTHR42829:SF2">
    <property type="entry name" value="NADH-UBIQUINONE OXIDOREDUCTASE CHAIN 5"/>
    <property type="match status" value="1"/>
</dbReference>
<dbReference type="Pfam" id="PF00361">
    <property type="entry name" value="Proton_antipo_M"/>
    <property type="match status" value="1"/>
</dbReference>
<dbReference type="GO" id="GO:0008137">
    <property type="term" value="F:NADH dehydrogenase (ubiquinone) activity"/>
    <property type="evidence" value="ECO:0007669"/>
    <property type="project" value="UniProtKB-EC"/>
</dbReference>
<dbReference type="GO" id="GO:0015990">
    <property type="term" value="P:electron transport coupled proton transport"/>
    <property type="evidence" value="ECO:0007669"/>
    <property type="project" value="TreeGrafter"/>
</dbReference>
<feature type="transmembrane region" description="Helical" evidence="9">
    <location>
        <begin position="228"/>
        <end position="248"/>
    </location>
</feature>
<reference evidence="11" key="1">
    <citation type="submission" date="2021-05" db="EMBL/GenBank/DDBJ databases">
        <title>the complete mitochondrial genome sequence of Crassicauda sp.</title>
        <authorList>
            <person name="Qiao y."/>
        </authorList>
    </citation>
    <scope>NUCLEOTIDE SEQUENCE</scope>
    <source>
        <strain evidence="11">Ningbo-2019</strain>
    </source>
</reference>
<comment type="catalytic activity">
    <reaction evidence="8">
        <text>a ubiquinone + NADH + 5 H(+)(in) = a ubiquinol + NAD(+) + 4 H(+)(out)</text>
        <dbReference type="Rhea" id="RHEA:29091"/>
        <dbReference type="Rhea" id="RHEA-COMP:9565"/>
        <dbReference type="Rhea" id="RHEA-COMP:9566"/>
        <dbReference type="ChEBI" id="CHEBI:15378"/>
        <dbReference type="ChEBI" id="CHEBI:16389"/>
        <dbReference type="ChEBI" id="CHEBI:17976"/>
        <dbReference type="ChEBI" id="CHEBI:57540"/>
        <dbReference type="ChEBI" id="CHEBI:57945"/>
        <dbReference type="EC" id="7.1.1.2"/>
    </reaction>
</comment>
<gene>
    <name evidence="11" type="primary">nad5</name>
</gene>
<feature type="transmembrane region" description="Helical" evidence="9">
    <location>
        <begin position="437"/>
        <end position="458"/>
    </location>
</feature>
<feature type="transmembrane region" description="Helical" evidence="9">
    <location>
        <begin position="361"/>
        <end position="389"/>
    </location>
</feature>
<feature type="transmembrane region" description="Helical" evidence="9">
    <location>
        <begin position="101"/>
        <end position="120"/>
    </location>
</feature>
<feature type="transmembrane region" description="Helical" evidence="9">
    <location>
        <begin position="255"/>
        <end position="278"/>
    </location>
</feature>
<evidence type="ECO:0000256" key="8">
    <source>
        <dbReference type="ARBA" id="ARBA00049551"/>
    </source>
</evidence>
<evidence type="ECO:0000256" key="3">
    <source>
        <dbReference type="ARBA" id="ARBA00012944"/>
    </source>
</evidence>
<dbReference type="InterPro" id="IPR001750">
    <property type="entry name" value="ND/Mrp_TM"/>
</dbReference>
<dbReference type="GO" id="GO:0042773">
    <property type="term" value="P:ATP synthesis coupled electron transport"/>
    <property type="evidence" value="ECO:0007669"/>
    <property type="project" value="InterPro"/>
</dbReference>
<feature type="transmembrane region" description="Helical" evidence="9">
    <location>
        <begin position="470"/>
        <end position="495"/>
    </location>
</feature>
<protein>
    <recommendedName>
        <fullName evidence="3">NADH:ubiquinone reductase (H(+)-translocating)</fullName>
        <ecNumber evidence="3">7.1.1.2</ecNumber>
    </recommendedName>
    <alternativeName>
        <fullName evidence="7">NADH dehydrogenase subunit 5</fullName>
    </alternativeName>
</protein>
<comment type="subcellular location">
    <subcellularLocation>
        <location evidence="2">Membrane</location>
        <topology evidence="2">Multi-pass membrane protein</topology>
    </subcellularLocation>
</comment>
<feature type="transmembrane region" description="Helical" evidence="9">
    <location>
        <begin position="75"/>
        <end position="95"/>
    </location>
</feature>
<evidence type="ECO:0000256" key="5">
    <source>
        <dbReference type="ARBA" id="ARBA00022989"/>
    </source>
</evidence>
<feature type="transmembrane region" description="Helical" evidence="9">
    <location>
        <begin position="501"/>
        <end position="530"/>
    </location>
</feature>
<feature type="transmembrane region" description="Helical" evidence="9">
    <location>
        <begin position="47"/>
        <end position="68"/>
    </location>
</feature>
<feature type="transmembrane region" description="Helical" evidence="9">
    <location>
        <begin position="200"/>
        <end position="222"/>
    </location>
</feature>
<sequence length="531" mass="62219">MVFFVYFVLFFYFFLVSLFLILPYGKWSFSLGGWSFLNFTCKFDSDLCLFFLVLLLVSFMIFIYGCFYMFGSVRLVYFFLVLFSFVLSMGGLILFSNSVVLTLIFWDYLGISSFFLVLFYNNLSSRTGAMSTVFTNRIGDYCIFLFFNGLVVCSLGHLNFQFFSSLVVFMLLVSSFIKGGQYPFGSWLPKAMAAPTPVSCLVHSSTLVTAGVMLMDVYSYILGNSVCLFIIFFIGFFTMFFSGICALVEQDAKKIVALSTMSQMGFCFLGMGCGYHYFSFLHMVGHSFFKSLLFVQMGYLIYINSGQQDYRGYSGYYLVSPIFVFLQIIISVLGLCGLLFSGGFLTKEFIMSRFYYDSFNFFVVVLYFVGIFFTFCYCQRLLNIFWGLVFNGVFCGYSSKFYYYSSFFLGMFSVFFMFWLVYNLCFFEVGLHYFEGVMFYFYVFFIYCFYNFFFKYYVLEFKSKFFMDNYALFIYKLIPFFTFFEYLLCSLNLIFFGSFRIFSFVSLSLMRGIFISSLFFLSIFIFVFLFI</sequence>
<evidence type="ECO:0000256" key="4">
    <source>
        <dbReference type="ARBA" id="ARBA00022692"/>
    </source>
</evidence>
<evidence type="ECO:0000256" key="6">
    <source>
        <dbReference type="ARBA" id="ARBA00023136"/>
    </source>
</evidence>
<evidence type="ECO:0000256" key="1">
    <source>
        <dbReference type="ARBA" id="ARBA00003257"/>
    </source>
</evidence>
<evidence type="ECO:0000259" key="10">
    <source>
        <dbReference type="Pfam" id="PF00361"/>
    </source>
</evidence>
<dbReference type="PANTHER" id="PTHR42829">
    <property type="entry name" value="NADH-UBIQUINONE OXIDOREDUCTASE CHAIN 5"/>
    <property type="match status" value="1"/>
</dbReference>
<evidence type="ECO:0000313" key="11">
    <source>
        <dbReference type="EMBL" id="QXT44858.1"/>
    </source>
</evidence>
<geneLocation type="mitochondrion" evidence="11"/>
<feature type="transmembrane region" description="Helical" evidence="9">
    <location>
        <begin position="7"/>
        <end position="27"/>
    </location>
</feature>
<keyword evidence="11" id="KW-0496">Mitochondrion</keyword>
<feature type="transmembrane region" description="Helical" evidence="9">
    <location>
        <begin position="401"/>
        <end position="422"/>
    </location>
</feature>
<keyword evidence="5 9" id="KW-1133">Transmembrane helix</keyword>
<dbReference type="AlphaFoldDB" id="A0A8F6U5M1"/>
<dbReference type="PRINTS" id="PR01434">
    <property type="entry name" value="NADHDHGNASE5"/>
</dbReference>
<keyword evidence="6 9" id="KW-0472">Membrane</keyword>
<dbReference type="EC" id="7.1.1.2" evidence="3"/>
<dbReference type="GO" id="GO:0003954">
    <property type="term" value="F:NADH dehydrogenase activity"/>
    <property type="evidence" value="ECO:0007669"/>
    <property type="project" value="TreeGrafter"/>
</dbReference>
<proteinExistence type="predicted"/>
<dbReference type="EMBL" id="MZ222136">
    <property type="protein sequence ID" value="QXT44858.1"/>
    <property type="molecule type" value="Genomic_DNA"/>
</dbReference>